<evidence type="ECO:0000313" key="2">
    <source>
        <dbReference type="EMBL" id="MBB2182616.1"/>
    </source>
</evidence>
<protein>
    <recommendedName>
        <fullName evidence="1">Mor transcription activator domain-containing protein</fullName>
    </recommendedName>
</protein>
<proteinExistence type="predicted"/>
<dbReference type="PANTHER" id="PTHR37812:SF1">
    <property type="entry name" value="MU-LIKE PROPHAGE FLUMU PROTEIN C"/>
    <property type="match status" value="1"/>
</dbReference>
<dbReference type="InterPro" id="IPR052411">
    <property type="entry name" value="c-mor_Regulatory_Protein"/>
</dbReference>
<dbReference type="Proteomes" id="UP000574276">
    <property type="component" value="Unassembled WGS sequence"/>
</dbReference>
<dbReference type="InterPro" id="IPR049739">
    <property type="entry name" value="YraL-like"/>
</dbReference>
<evidence type="ECO:0000259" key="1">
    <source>
        <dbReference type="Pfam" id="PF08765"/>
    </source>
</evidence>
<dbReference type="InterPro" id="IPR014875">
    <property type="entry name" value="Mor_transcription_activator"/>
</dbReference>
<dbReference type="PANTHER" id="PTHR37812">
    <property type="entry name" value="MU-LIKE PROPHAGE FLUMU PROTEIN C"/>
    <property type="match status" value="1"/>
</dbReference>
<evidence type="ECO:0000313" key="3">
    <source>
        <dbReference type="Proteomes" id="UP000574276"/>
    </source>
</evidence>
<feature type="domain" description="Mor transcription activator" evidence="1">
    <location>
        <begin position="13"/>
        <end position="93"/>
    </location>
</feature>
<organism evidence="2 3">
    <name type="scientific">Variimorphobacter saccharofermentans</name>
    <dbReference type="NCBI Taxonomy" id="2755051"/>
    <lineage>
        <taxon>Bacteria</taxon>
        <taxon>Bacillati</taxon>
        <taxon>Bacillota</taxon>
        <taxon>Clostridia</taxon>
        <taxon>Lachnospirales</taxon>
        <taxon>Lachnospiraceae</taxon>
        <taxon>Variimorphobacter</taxon>
    </lineage>
</organism>
<dbReference type="EMBL" id="JACEGA010000001">
    <property type="protein sequence ID" value="MBB2182616.1"/>
    <property type="molecule type" value="Genomic_DNA"/>
</dbReference>
<dbReference type="Gene3D" id="1.10.10.60">
    <property type="entry name" value="Homeodomain-like"/>
    <property type="match status" value="1"/>
</dbReference>
<reference evidence="2 3" key="1">
    <citation type="submission" date="2020-07" db="EMBL/GenBank/DDBJ databases">
        <title>Characterization and genome sequencing of isolate MD1, a novel member within the family Lachnospiraceae.</title>
        <authorList>
            <person name="Rettenmaier R."/>
            <person name="Di Bello L."/>
            <person name="Zinser C."/>
            <person name="Scheitz K."/>
            <person name="Liebl W."/>
            <person name="Zverlov V."/>
        </authorList>
    </citation>
    <scope>NUCLEOTIDE SEQUENCE [LARGE SCALE GENOMIC DNA]</scope>
    <source>
        <strain evidence="2 3">MD1</strain>
    </source>
</reference>
<comment type="caution">
    <text evidence="2">The sequence shown here is derived from an EMBL/GenBank/DDBJ whole genome shotgun (WGS) entry which is preliminary data.</text>
</comment>
<dbReference type="Pfam" id="PF08765">
    <property type="entry name" value="Mor"/>
    <property type="match status" value="1"/>
</dbReference>
<keyword evidence="3" id="KW-1185">Reference proteome</keyword>
<dbReference type="SUPFAM" id="SSF46689">
    <property type="entry name" value="Homeodomain-like"/>
    <property type="match status" value="1"/>
</dbReference>
<dbReference type="RefSeq" id="WP_228352324.1">
    <property type="nucleotide sequence ID" value="NZ_JACEGA010000001.1"/>
</dbReference>
<sequence>MSYIRAELILPQELLTLIQEYADGQYLYIPKKPSNYKSWGENTDSKNQTRLRNYEIYEKYKKGFRIAELAEEYYLSTKSIQRIITNIKRMEQNTS</sequence>
<accession>A0A839JZ09</accession>
<gene>
    <name evidence="2" type="ORF">H0486_06985</name>
</gene>
<dbReference type="InterPro" id="IPR009057">
    <property type="entry name" value="Homeodomain-like_sf"/>
</dbReference>
<dbReference type="NCBIfam" id="NF040785">
    <property type="entry name" value="CD3324_fam"/>
    <property type="match status" value="1"/>
</dbReference>
<name>A0A839JZ09_9FIRM</name>
<dbReference type="AlphaFoldDB" id="A0A839JZ09"/>